<reference evidence="1" key="1">
    <citation type="submission" date="2014-09" db="EMBL/GenBank/DDBJ databases">
        <authorList>
            <person name="Magalhaes I.L.F."/>
            <person name="Oliveira U."/>
            <person name="Santos F.R."/>
            <person name="Vidigal T.H.D.A."/>
            <person name="Brescovit A.D."/>
            <person name="Santos A.J."/>
        </authorList>
    </citation>
    <scope>NUCLEOTIDE SEQUENCE</scope>
    <source>
        <tissue evidence="1">Shoot tissue taken approximately 20 cm above the soil surface</tissue>
    </source>
</reference>
<dbReference type="EMBL" id="GBRH01239443">
    <property type="protein sequence ID" value="JAD58452.1"/>
    <property type="molecule type" value="Transcribed_RNA"/>
</dbReference>
<evidence type="ECO:0000313" key="1">
    <source>
        <dbReference type="EMBL" id="JAD58452.1"/>
    </source>
</evidence>
<sequence>MYCKCLKFLKKAFQQTKKKGSLLIDVCNKNEIYNILI</sequence>
<name>A0A0A9BGM6_ARUDO</name>
<proteinExistence type="predicted"/>
<reference evidence="1" key="2">
    <citation type="journal article" date="2015" name="Data Brief">
        <title>Shoot transcriptome of the giant reed, Arundo donax.</title>
        <authorList>
            <person name="Barrero R.A."/>
            <person name="Guerrero F.D."/>
            <person name="Moolhuijzen P."/>
            <person name="Goolsby J.A."/>
            <person name="Tidwell J."/>
            <person name="Bellgard S.E."/>
            <person name="Bellgard M.I."/>
        </authorList>
    </citation>
    <scope>NUCLEOTIDE SEQUENCE</scope>
    <source>
        <tissue evidence="1">Shoot tissue taken approximately 20 cm above the soil surface</tissue>
    </source>
</reference>
<accession>A0A0A9BGM6</accession>
<protein>
    <submittedName>
        <fullName evidence="1">Uncharacterized protein</fullName>
    </submittedName>
</protein>
<organism evidence="1">
    <name type="scientific">Arundo donax</name>
    <name type="common">Giant reed</name>
    <name type="synonym">Donax arundinaceus</name>
    <dbReference type="NCBI Taxonomy" id="35708"/>
    <lineage>
        <taxon>Eukaryota</taxon>
        <taxon>Viridiplantae</taxon>
        <taxon>Streptophyta</taxon>
        <taxon>Embryophyta</taxon>
        <taxon>Tracheophyta</taxon>
        <taxon>Spermatophyta</taxon>
        <taxon>Magnoliopsida</taxon>
        <taxon>Liliopsida</taxon>
        <taxon>Poales</taxon>
        <taxon>Poaceae</taxon>
        <taxon>PACMAD clade</taxon>
        <taxon>Arundinoideae</taxon>
        <taxon>Arundineae</taxon>
        <taxon>Arundo</taxon>
    </lineage>
</organism>
<dbReference type="AlphaFoldDB" id="A0A0A9BGM6"/>